<reference evidence="1 2" key="1">
    <citation type="journal article" date="2013" name="PLoS Genet.">
        <title>Genomic mechanisms accounting for the adaptation to parasitism in nematode-trapping fungi.</title>
        <authorList>
            <person name="Meerupati T."/>
            <person name="Andersson K.M."/>
            <person name="Friman E."/>
            <person name="Kumar D."/>
            <person name="Tunlid A."/>
            <person name="Ahren D."/>
        </authorList>
    </citation>
    <scope>NUCLEOTIDE SEQUENCE [LARGE SCALE GENOMIC DNA]</scope>
    <source>
        <strain evidence="1 2">CBS 200.50</strain>
    </source>
</reference>
<reference evidence="2" key="2">
    <citation type="submission" date="2013-04" db="EMBL/GenBank/DDBJ databases">
        <title>Genomic mechanisms accounting for the adaptation to parasitism in nematode-trapping fungi.</title>
        <authorList>
            <person name="Ahren D.G."/>
        </authorList>
    </citation>
    <scope>NUCLEOTIDE SEQUENCE [LARGE SCALE GENOMIC DNA]</scope>
    <source>
        <strain evidence="2">CBS 200.50</strain>
    </source>
</reference>
<dbReference type="HOGENOM" id="CLU_1377796_0_0_1"/>
<comment type="caution">
    <text evidence="1">The sequence shown here is derived from an EMBL/GenBank/DDBJ whole genome shotgun (WGS) entry which is preliminary data.</text>
</comment>
<proteinExistence type="predicted"/>
<dbReference type="EMBL" id="AQGS01000677">
    <property type="protein sequence ID" value="EPS37289.1"/>
    <property type="molecule type" value="Genomic_DNA"/>
</dbReference>
<name>S8A3I0_DACHA</name>
<organism evidence="1 2">
    <name type="scientific">Dactylellina haptotyla (strain CBS 200.50)</name>
    <name type="common">Nematode-trapping fungus</name>
    <name type="synonym">Monacrosporium haptotylum</name>
    <dbReference type="NCBI Taxonomy" id="1284197"/>
    <lineage>
        <taxon>Eukaryota</taxon>
        <taxon>Fungi</taxon>
        <taxon>Dikarya</taxon>
        <taxon>Ascomycota</taxon>
        <taxon>Pezizomycotina</taxon>
        <taxon>Orbiliomycetes</taxon>
        <taxon>Orbiliales</taxon>
        <taxon>Orbiliaceae</taxon>
        <taxon>Dactylellina</taxon>
    </lineage>
</organism>
<dbReference type="AlphaFoldDB" id="S8A3I0"/>
<keyword evidence="2" id="KW-1185">Reference proteome</keyword>
<protein>
    <submittedName>
        <fullName evidence="1">Uncharacterized protein</fullName>
    </submittedName>
</protein>
<dbReference type="OMA" id="PMESSIC"/>
<evidence type="ECO:0000313" key="2">
    <source>
        <dbReference type="Proteomes" id="UP000015100"/>
    </source>
</evidence>
<gene>
    <name evidence="1" type="ORF">H072_9050</name>
</gene>
<sequence length="185" mass="21251">MPLTRSEYLEKSDIFNEPSSYPVHPYEHVYLYEEPQVFGSDVSDTETELLKLSGTPFAESMMRMWAKFRESLSLEGSEAARKAAAKEFREGLRVRNERYASVPFSYDGAHVPFLDFRDEEVNNLDGALEEAMASSLVVEGEDEDKDPREELVKLSWGNGTRRNANGDEVRYLIEELESEIQAEYF</sequence>
<accession>S8A3I0</accession>
<evidence type="ECO:0000313" key="1">
    <source>
        <dbReference type="EMBL" id="EPS37289.1"/>
    </source>
</evidence>
<dbReference type="OrthoDB" id="5318226at2759"/>
<dbReference type="Proteomes" id="UP000015100">
    <property type="component" value="Unassembled WGS sequence"/>
</dbReference>